<gene>
    <name evidence="1" type="ORF">J3R75_003115</name>
</gene>
<evidence type="ECO:0000313" key="2">
    <source>
        <dbReference type="Proteomes" id="UP001238163"/>
    </source>
</evidence>
<accession>A0AAE3VIP6</accession>
<reference evidence="1" key="1">
    <citation type="submission" date="2023-07" db="EMBL/GenBank/DDBJ databases">
        <title>Genomic Encyclopedia of Type Strains, Phase IV (KMG-IV): sequencing the most valuable type-strain genomes for metagenomic binning, comparative biology and taxonomic classification.</title>
        <authorList>
            <person name="Goeker M."/>
        </authorList>
    </citation>
    <scope>NUCLEOTIDE SEQUENCE</scope>
    <source>
        <strain evidence="1">DSM 24202</strain>
    </source>
</reference>
<organism evidence="1 2">
    <name type="scientific">Oligosphaera ethanolica</name>
    <dbReference type="NCBI Taxonomy" id="760260"/>
    <lineage>
        <taxon>Bacteria</taxon>
        <taxon>Pseudomonadati</taxon>
        <taxon>Lentisphaerota</taxon>
        <taxon>Oligosphaeria</taxon>
        <taxon>Oligosphaerales</taxon>
        <taxon>Oligosphaeraceae</taxon>
        <taxon>Oligosphaera</taxon>
    </lineage>
</organism>
<protein>
    <submittedName>
        <fullName evidence="1">Uncharacterized protein</fullName>
    </submittedName>
</protein>
<evidence type="ECO:0000313" key="1">
    <source>
        <dbReference type="EMBL" id="MDQ0291008.1"/>
    </source>
</evidence>
<keyword evidence="2" id="KW-1185">Reference proteome</keyword>
<proteinExistence type="predicted"/>
<dbReference type="EMBL" id="JAUSVL010000001">
    <property type="protein sequence ID" value="MDQ0291008.1"/>
    <property type="molecule type" value="Genomic_DNA"/>
</dbReference>
<name>A0AAE3VIP6_9BACT</name>
<sequence length="305" mass="32746">MAIILPNTRNALGVPNRYSDLAAAGLRYTPPAPEQQYTYESWDVTGNSAQLYETNIDLADYQYNEDGLELHVVPDGYIAVSGGFSGFDRFGIKTDTTLWRILAGGGEVVLSESSGWDMVAGDGTGIATLGGYAYLIDSQGLTGLGGSFDRISGRHGGGYVALGVAGGYLYRMDDISTPIDGPGYTDVSGMLNLYEPWNGGFAIKNGNLMGIKADYAGVVTASRLDQYNLTDGWTAVTGYHAVEESGYQSWFYRGGYGIRNSALHRIYSTNIDGSGEYAPIIAAYVHRAWMVSPDSAVVIRKVPAE</sequence>
<dbReference type="RefSeq" id="WP_307263174.1">
    <property type="nucleotide sequence ID" value="NZ_JAUSVL010000001.1"/>
</dbReference>
<dbReference type="AlphaFoldDB" id="A0AAE3VIP6"/>
<comment type="caution">
    <text evidence="1">The sequence shown here is derived from an EMBL/GenBank/DDBJ whole genome shotgun (WGS) entry which is preliminary data.</text>
</comment>
<dbReference type="Proteomes" id="UP001238163">
    <property type="component" value="Unassembled WGS sequence"/>
</dbReference>